<dbReference type="NCBIfam" id="TIGR03359">
    <property type="entry name" value="VI_chp_6"/>
    <property type="match status" value="1"/>
</dbReference>
<proteinExistence type="predicted"/>
<name>A0A2K9LLA3_9GAMM</name>
<dbReference type="PANTHER" id="PTHR35370:SF1">
    <property type="entry name" value="TYPE VI SECRETION SYSTEM COMPONENT TSSF1"/>
    <property type="match status" value="1"/>
</dbReference>
<dbReference type="EMBL" id="CP022684">
    <property type="protein sequence ID" value="AUM13136.1"/>
    <property type="molecule type" value="Genomic_DNA"/>
</dbReference>
<keyword evidence="2" id="KW-1185">Reference proteome</keyword>
<dbReference type="PANTHER" id="PTHR35370">
    <property type="entry name" value="CYTOPLASMIC PROTEIN-RELATED-RELATED"/>
    <property type="match status" value="1"/>
</dbReference>
<dbReference type="PIRSF" id="PIRSF028304">
    <property type="entry name" value="UCP028304"/>
    <property type="match status" value="1"/>
</dbReference>
<sequence>MSDELLKHYEKELAFVQKAMSEFAQRHPKIGSRLRISDDRPEDPFVERLLDGVALLNARIQDKLNDDFPEMTDGMMGTLYPHYQRPIPSMSIVQFQAAEALDECVTMPANTEMDTDTFGGESCRFTTCYPVDIQPLKVESAQLMARPFVAPGADAVSGADGVLKIALKTLSPALNLAELKPGKIRFYLRGQPKHIYPLYEHFMNGAVKVVLAKGESDTNPTYCNTDVIKSVGFDLDEGMLPYPATAFEGYRLLTEYFVFPQKFLFVDIDISKLPATISNELNIYVYLKESDGELEHYVNASVFVLGCTPVVNLFSYVADPIALDHTETEYRVIPDGRRTGALEVYSVDSVNASDANGNKFEYTPFYGIKHRHTERNHGTYWHERRLSVIEGENRNEEASELNISLVDLNFDPNLPSDETLDLQVTCFNRNLPAKLPSGTNQPRLNLVEGDAPVASIHCITPPTSTLRPPLRNRAYWRLMSHLNLNHLSLTGDEDGDALKEILRLYDFRNADSTRKMIDSIRRVSVKPIMAPIKVGKGTAMCRGTQVEMEFDPRLVASGSAYLFASVLERFLALYCSLNSFTRLIARISESEGELKRWPPRAGEKALL</sequence>
<dbReference type="Pfam" id="PF05947">
    <property type="entry name" value="T6SS_TssF"/>
    <property type="match status" value="1"/>
</dbReference>
<evidence type="ECO:0000313" key="1">
    <source>
        <dbReference type="EMBL" id="AUM13136.1"/>
    </source>
</evidence>
<gene>
    <name evidence="1" type="primary">vasA</name>
    <name evidence="1" type="ORF">Kalk_12185</name>
</gene>
<evidence type="ECO:0000313" key="2">
    <source>
        <dbReference type="Proteomes" id="UP000235116"/>
    </source>
</evidence>
<dbReference type="RefSeq" id="WP_101894515.1">
    <property type="nucleotide sequence ID" value="NZ_CP022684.1"/>
</dbReference>
<dbReference type="AlphaFoldDB" id="A0A2K9LLA3"/>
<reference evidence="2" key="1">
    <citation type="submission" date="2017-08" db="EMBL/GenBank/DDBJ databases">
        <title>Direct submision.</title>
        <authorList>
            <person name="Kim S.-J."/>
            <person name="Rhee S.-K."/>
        </authorList>
    </citation>
    <scope>NUCLEOTIDE SEQUENCE [LARGE SCALE GENOMIC DNA]</scope>
    <source>
        <strain evidence="2">GI5</strain>
    </source>
</reference>
<accession>A0A2K9LLA3</accession>
<dbReference type="InterPro" id="IPR010272">
    <property type="entry name" value="T6SS_TssF"/>
</dbReference>
<dbReference type="Proteomes" id="UP000235116">
    <property type="component" value="Chromosome"/>
</dbReference>
<protein>
    <submittedName>
        <fullName evidence="1">Type VI secretion system ImpG/VasA family protein</fullName>
    </submittedName>
</protein>
<dbReference type="KEGG" id="kak:Kalk_12185"/>
<organism evidence="1 2">
    <name type="scientific">Ketobacter alkanivorans</name>
    <dbReference type="NCBI Taxonomy" id="1917421"/>
    <lineage>
        <taxon>Bacteria</taxon>
        <taxon>Pseudomonadati</taxon>
        <taxon>Pseudomonadota</taxon>
        <taxon>Gammaproteobacteria</taxon>
        <taxon>Pseudomonadales</taxon>
        <taxon>Ketobacteraceae</taxon>
        <taxon>Ketobacter</taxon>
    </lineage>
</organism>
<dbReference type="OrthoDB" id="9763676at2"/>